<gene>
    <name evidence="1" type="ORF">BU25DRAFT_457148</name>
</gene>
<name>A0ACB6S6M2_9PLEO</name>
<organism evidence="1 2">
    <name type="scientific">Macroventuria anomochaeta</name>
    <dbReference type="NCBI Taxonomy" id="301207"/>
    <lineage>
        <taxon>Eukaryota</taxon>
        <taxon>Fungi</taxon>
        <taxon>Dikarya</taxon>
        <taxon>Ascomycota</taxon>
        <taxon>Pezizomycotina</taxon>
        <taxon>Dothideomycetes</taxon>
        <taxon>Pleosporomycetidae</taxon>
        <taxon>Pleosporales</taxon>
        <taxon>Pleosporineae</taxon>
        <taxon>Didymellaceae</taxon>
        <taxon>Macroventuria</taxon>
    </lineage>
</organism>
<proteinExistence type="predicted"/>
<evidence type="ECO:0000313" key="1">
    <source>
        <dbReference type="EMBL" id="KAF2628869.1"/>
    </source>
</evidence>
<protein>
    <submittedName>
        <fullName evidence="1">Uncharacterized protein</fullName>
    </submittedName>
</protein>
<keyword evidence="2" id="KW-1185">Reference proteome</keyword>
<dbReference type="EMBL" id="MU006711">
    <property type="protein sequence ID" value="KAF2628869.1"/>
    <property type="molecule type" value="Genomic_DNA"/>
</dbReference>
<accession>A0ACB6S6M2</accession>
<dbReference type="Proteomes" id="UP000799754">
    <property type="component" value="Unassembled WGS sequence"/>
</dbReference>
<evidence type="ECO:0000313" key="2">
    <source>
        <dbReference type="Proteomes" id="UP000799754"/>
    </source>
</evidence>
<reference evidence="1" key="1">
    <citation type="journal article" date="2020" name="Stud. Mycol.">
        <title>101 Dothideomycetes genomes: a test case for predicting lifestyles and emergence of pathogens.</title>
        <authorList>
            <person name="Haridas S."/>
            <person name="Albert R."/>
            <person name="Binder M."/>
            <person name="Bloem J."/>
            <person name="Labutti K."/>
            <person name="Salamov A."/>
            <person name="Andreopoulos B."/>
            <person name="Baker S."/>
            <person name="Barry K."/>
            <person name="Bills G."/>
            <person name="Bluhm B."/>
            <person name="Cannon C."/>
            <person name="Castanera R."/>
            <person name="Culley D."/>
            <person name="Daum C."/>
            <person name="Ezra D."/>
            <person name="Gonzalez J."/>
            <person name="Henrissat B."/>
            <person name="Kuo A."/>
            <person name="Liang C."/>
            <person name="Lipzen A."/>
            <person name="Lutzoni F."/>
            <person name="Magnuson J."/>
            <person name="Mondo S."/>
            <person name="Nolan M."/>
            <person name="Ohm R."/>
            <person name="Pangilinan J."/>
            <person name="Park H.-J."/>
            <person name="Ramirez L."/>
            <person name="Alfaro M."/>
            <person name="Sun H."/>
            <person name="Tritt A."/>
            <person name="Yoshinaga Y."/>
            <person name="Zwiers L.-H."/>
            <person name="Turgeon B."/>
            <person name="Goodwin S."/>
            <person name="Spatafora J."/>
            <person name="Crous P."/>
            <person name="Grigoriev I."/>
        </authorList>
    </citation>
    <scope>NUCLEOTIDE SEQUENCE</scope>
    <source>
        <strain evidence="1">CBS 525.71</strain>
    </source>
</reference>
<sequence>MRSSFALEWHFTSLHYLGVSEAKVKRRTMSSELDLHFFQRSTVEQPVSEIVQQMYDDRALKRKFGLRGSVNFENHANTLSPEQEVEEGLRNLSISGGHQ</sequence>
<comment type="caution">
    <text evidence="1">The sequence shown here is derived from an EMBL/GenBank/DDBJ whole genome shotgun (WGS) entry which is preliminary data.</text>
</comment>